<feature type="domain" description="ComEC/Rec2-related protein" evidence="7">
    <location>
        <begin position="277"/>
        <end position="556"/>
    </location>
</feature>
<evidence type="ECO:0000313" key="8">
    <source>
        <dbReference type="EMBL" id="UYQ70607.1"/>
    </source>
</evidence>
<feature type="transmembrane region" description="Helical" evidence="6">
    <location>
        <begin position="444"/>
        <end position="465"/>
    </location>
</feature>
<keyword evidence="3 6" id="KW-0812">Transmembrane</keyword>
<dbReference type="NCBIfam" id="TIGR00360">
    <property type="entry name" value="ComEC_N-term"/>
    <property type="match status" value="1"/>
</dbReference>
<evidence type="ECO:0000256" key="3">
    <source>
        <dbReference type="ARBA" id="ARBA00022692"/>
    </source>
</evidence>
<dbReference type="PANTHER" id="PTHR30619">
    <property type="entry name" value="DNA INTERNALIZATION/COMPETENCE PROTEIN COMEC/REC2"/>
    <property type="match status" value="1"/>
</dbReference>
<name>A0ABY6IJ34_9HYPH</name>
<sequence length="723" mass="77215">MCTIAPNERKGWGRAKMVDFPVAKNPGQGRAAGPLAWLVARAAALYAGLRAAIVDAVTQRRNFILFPFAMIAGLIAYRVLPDEPALTSLAVLLGIALVAAWTGRDRALVRETALLAAMFAVGMVLLPVHAALFGTPMLEAPRYGTYTARIEAVTYDDGSQQRWILSDIAGTPDWTVPEIRMARVTVPGSYTVSPGDTLTARIRFYPVPPPAVPGGYDSQFISHFDGIGAYGTAFGDIEIEQGGEGGLARIVKDVRATITARIVAQLGERIGGIAAALVTGDQSRITEEDRELMASAGIAHVIAISGLHLTLVAGTMFACVRFLLSLSHGLAQRFPIKKIAAGAGIATALAYMVISGMVIPAVRSTIMLALIFAAIIAGRQALTMRNVAIAGLAIIVFEPTSVFRASFQLSFAAVIALISAFELARRHREDREHPQRGRALALMLDIATTSVIAGLATLVFSAYHFQQTAPFGVLGNLMVMPIVTFVMMPAALLGTLLLPIGLEALPYAALGWSIEAMLWCAGFVRDLSGGFDPSPILSPLALGVALLALAWLAYFRTRMRVIGPIAAVPLIAFFCLEQAPDIFIADQSQALAVRSGDRVALIAGRNNTFATTIWSERYITVIEDAHPAAGCDSRGCILTTEDGYTIALVKSRDAFDEDCRIADIVVTRLTAPPQCAVAATLVINASDLARHGAHMIDWNGPDLPPTIRTAIDGPSRRWRIQTQ</sequence>
<dbReference type="EMBL" id="CP107716">
    <property type="protein sequence ID" value="UYQ70607.1"/>
    <property type="molecule type" value="Genomic_DNA"/>
</dbReference>
<organism evidence="8 9">
    <name type="scientific">Pelagibacterium flavum</name>
    <dbReference type="NCBI Taxonomy" id="2984530"/>
    <lineage>
        <taxon>Bacteria</taxon>
        <taxon>Pseudomonadati</taxon>
        <taxon>Pseudomonadota</taxon>
        <taxon>Alphaproteobacteria</taxon>
        <taxon>Hyphomicrobiales</taxon>
        <taxon>Devosiaceae</taxon>
        <taxon>Pelagibacterium</taxon>
    </lineage>
</organism>
<accession>A0ABY6IJ34</accession>
<evidence type="ECO:0000313" key="9">
    <source>
        <dbReference type="Proteomes" id="UP001163882"/>
    </source>
</evidence>
<protein>
    <submittedName>
        <fullName evidence="8">ComEC/Rec2 family competence protein</fullName>
    </submittedName>
</protein>
<feature type="transmembrane region" description="Helical" evidence="6">
    <location>
        <begin position="407"/>
        <end position="424"/>
    </location>
</feature>
<comment type="subcellular location">
    <subcellularLocation>
        <location evidence="1">Cell membrane</location>
        <topology evidence="1">Multi-pass membrane protein</topology>
    </subcellularLocation>
</comment>
<dbReference type="PANTHER" id="PTHR30619:SF1">
    <property type="entry name" value="RECOMBINATION PROTEIN 2"/>
    <property type="match status" value="1"/>
</dbReference>
<feature type="transmembrane region" description="Helical" evidence="6">
    <location>
        <begin position="360"/>
        <end position="377"/>
    </location>
</feature>
<feature type="transmembrane region" description="Helical" evidence="6">
    <location>
        <begin position="298"/>
        <end position="324"/>
    </location>
</feature>
<dbReference type="RefSeq" id="WP_264224297.1">
    <property type="nucleotide sequence ID" value="NZ_CP107716.1"/>
</dbReference>
<dbReference type="InterPro" id="IPR052159">
    <property type="entry name" value="Competence_DNA_uptake"/>
</dbReference>
<proteinExistence type="predicted"/>
<dbReference type="Proteomes" id="UP001163882">
    <property type="component" value="Chromosome"/>
</dbReference>
<feature type="transmembrane region" description="Helical" evidence="6">
    <location>
        <begin position="336"/>
        <end position="354"/>
    </location>
</feature>
<evidence type="ECO:0000256" key="6">
    <source>
        <dbReference type="SAM" id="Phobius"/>
    </source>
</evidence>
<keyword evidence="4 6" id="KW-1133">Transmembrane helix</keyword>
<evidence type="ECO:0000259" key="7">
    <source>
        <dbReference type="Pfam" id="PF03772"/>
    </source>
</evidence>
<evidence type="ECO:0000256" key="5">
    <source>
        <dbReference type="ARBA" id="ARBA00023136"/>
    </source>
</evidence>
<feature type="transmembrane region" description="Helical" evidence="6">
    <location>
        <begin position="477"/>
        <end position="498"/>
    </location>
</feature>
<feature type="transmembrane region" description="Helical" evidence="6">
    <location>
        <begin position="114"/>
        <end position="133"/>
    </location>
</feature>
<evidence type="ECO:0000256" key="2">
    <source>
        <dbReference type="ARBA" id="ARBA00022475"/>
    </source>
</evidence>
<keyword evidence="5 6" id="KW-0472">Membrane</keyword>
<reference evidence="8" key="1">
    <citation type="submission" date="2022-10" db="EMBL/GenBank/DDBJ databases">
        <title>YIM 151497 complete genome.</title>
        <authorList>
            <person name="Chen X."/>
        </authorList>
    </citation>
    <scope>NUCLEOTIDE SEQUENCE</scope>
    <source>
        <strain evidence="8">YIM 151497</strain>
    </source>
</reference>
<dbReference type="InterPro" id="IPR004477">
    <property type="entry name" value="ComEC_N"/>
</dbReference>
<feature type="transmembrane region" description="Helical" evidence="6">
    <location>
        <begin position="85"/>
        <end position="102"/>
    </location>
</feature>
<evidence type="ECO:0000256" key="1">
    <source>
        <dbReference type="ARBA" id="ARBA00004651"/>
    </source>
</evidence>
<feature type="transmembrane region" description="Helical" evidence="6">
    <location>
        <begin position="536"/>
        <end position="555"/>
    </location>
</feature>
<evidence type="ECO:0000256" key="4">
    <source>
        <dbReference type="ARBA" id="ARBA00022989"/>
    </source>
</evidence>
<feature type="transmembrane region" description="Helical" evidence="6">
    <location>
        <begin position="61"/>
        <end position="79"/>
    </location>
</feature>
<keyword evidence="2" id="KW-1003">Cell membrane</keyword>
<keyword evidence="9" id="KW-1185">Reference proteome</keyword>
<gene>
    <name evidence="8" type="ORF">OF122_10995</name>
</gene>
<dbReference type="Pfam" id="PF03772">
    <property type="entry name" value="Competence"/>
    <property type="match status" value="1"/>
</dbReference>